<evidence type="ECO:0000313" key="3">
    <source>
        <dbReference type="Proteomes" id="UP000327439"/>
    </source>
</evidence>
<dbReference type="EMBL" id="CM018205">
    <property type="protein sequence ID" value="KAB2088435.1"/>
    <property type="molecule type" value="Genomic_DNA"/>
</dbReference>
<gene>
    <name evidence="2" type="ORF">ES319_A04G175300v1</name>
</gene>
<dbReference type="Proteomes" id="UP000327439">
    <property type="component" value="Chromosome A04"/>
</dbReference>
<name>A0A5J5W8N4_GOSBA</name>
<reference evidence="3" key="1">
    <citation type="journal article" date="2020" name="Nat. Genet.">
        <title>Genomic diversifications of five Gossypium allopolyploid species and their impact on cotton improvement.</title>
        <authorList>
            <person name="Chen Z.J."/>
            <person name="Sreedasyam A."/>
            <person name="Ando A."/>
            <person name="Song Q."/>
            <person name="De Santiago L.M."/>
            <person name="Hulse-Kemp A.M."/>
            <person name="Ding M."/>
            <person name="Ye W."/>
            <person name="Kirkbride R.C."/>
            <person name="Jenkins J."/>
            <person name="Plott C."/>
            <person name="Lovell J."/>
            <person name="Lin Y.M."/>
            <person name="Vaughn R."/>
            <person name="Liu B."/>
            <person name="Simpson S."/>
            <person name="Scheffler B.E."/>
            <person name="Wen L."/>
            <person name="Saski C.A."/>
            <person name="Grover C.E."/>
            <person name="Hu G."/>
            <person name="Conover J.L."/>
            <person name="Carlson J.W."/>
            <person name="Shu S."/>
            <person name="Boston L.B."/>
            <person name="Williams M."/>
            <person name="Peterson D.G."/>
            <person name="McGee K."/>
            <person name="Jones D.C."/>
            <person name="Wendel J.F."/>
            <person name="Stelly D.M."/>
            <person name="Grimwood J."/>
            <person name="Schmutz J."/>
        </authorList>
    </citation>
    <scope>NUCLEOTIDE SEQUENCE [LARGE SCALE GENOMIC DNA]</scope>
    <source>
        <strain evidence="3">cv. 3-79</strain>
    </source>
</reference>
<dbReference type="AlphaFoldDB" id="A0A5J5W8N4"/>
<sequence>MRQNCSRGQLAGSMLSPPKKEFEEQWVPYNGE</sequence>
<evidence type="ECO:0000256" key="1">
    <source>
        <dbReference type="SAM" id="MobiDB-lite"/>
    </source>
</evidence>
<keyword evidence="3" id="KW-1185">Reference proteome</keyword>
<evidence type="ECO:0000313" key="2">
    <source>
        <dbReference type="EMBL" id="KAB2088435.1"/>
    </source>
</evidence>
<organism evidence="2 3">
    <name type="scientific">Gossypium barbadense</name>
    <name type="common">Sea Island cotton</name>
    <name type="synonym">Hibiscus barbadensis</name>
    <dbReference type="NCBI Taxonomy" id="3634"/>
    <lineage>
        <taxon>Eukaryota</taxon>
        <taxon>Viridiplantae</taxon>
        <taxon>Streptophyta</taxon>
        <taxon>Embryophyta</taxon>
        <taxon>Tracheophyta</taxon>
        <taxon>Spermatophyta</taxon>
        <taxon>Magnoliopsida</taxon>
        <taxon>eudicotyledons</taxon>
        <taxon>Gunneridae</taxon>
        <taxon>Pentapetalae</taxon>
        <taxon>rosids</taxon>
        <taxon>malvids</taxon>
        <taxon>Malvales</taxon>
        <taxon>Malvaceae</taxon>
        <taxon>Malvoideae</taxon>
        <taxon>Gossypium</taxon>
    </lineage>
</organism>
<proteinExistence type="predicted"/>
<accession>A0A5J5W8N4</accession>
<feature type="region of interest" description="Disordered" evidence="1">
    <location>
        <begin position="1"/>
        <end position="32"/>
    </location>
</feature>
<protein>
    <submittedName>
        <fullName evidence="2">Uncharacterized protein</fullName>
    </submittedName>
</protein>